<proteinExistence type="predicted"/>
<organism evidence="3 4">
    <name type="scientific">Acetobacter nitrogenifigens DSM 23921 = NBRC 105050</name>
    <dbReference type="NCBI Taxonomy" id="1120919"/>
    <lineage>
        <taxon>Bacteria</taxon>
        <taxon>Pseudomonadati</taxon>
        <taxon>Pseudomonadota</taxon>
        <taxon>Alphaproteobacteria</taxon>
        <taxon>Acetobacterales</taxon>
        <taxon>Acetobacteraceae</taxon>
        <taxon>Acetobacter</taxon>
    </lineage>
</organism>
<dbReference type="AlphaFoldDB" id="A0A511X5J0"/>
<protein>
    <submittedName>
        <fullName evidence="3">Hydantoinase</fullName>
    </submittedName>
</protein>
<dbReference type="Proteomes" id="UP000321635">
    <property type="component" value="Unassembled WGS sequence"/>
</dbReference>
<feature type="domain" description="Hydantoinase/oxoprolinase N-terminal" evidence="2">
    <location>
        <begin position="3"/>
        <end position="172"/>
    </location>
</feature>
<reference evidence="3 4" key="1">
    <citation type="submission" date="2019-07" db="EMBL/GenBank/DDBJ databases">
        <title>Whole genome shotgun sequence of Acetobacter nitrogenifigens NBRC 105050.</title>
        <authorList>
            <person name="Hosoyama A."/>
            <person name="Uohara A."/>
            <person name="Ohji S."/>
            <person name="Ichikawa N."/>
        </authorList>
    </citation>
    <scope>NUCLEOTIDE SEQUENCE [LARGE SCALE GENOMIC DNA]</scope>
    <source>
        <strain evidence="3 4">NBRC 105050</strain>
    </source>
</reference>
<comment type="caution">
    <text evidence="3">The sequence shown here is derived from an EMBL/GenBank/DDBJ whole genome shotgun (WGS) entry which is preliminary data.</text>
</comment>
<dbReference type="PANTHER" id="PTHR11365">
    <property type="entry name" value="5-OXOPROLINASE RELATED"/>
    <property type="match status" value="1"/>
</dbReference>
<dbReference type="InterPro" id="IPR008040">
    <property type="entry name" value="Hydant_A_N"/>
</dbReference>
<dbReference type="SUPFAM" id="SSF53067">
    <property type="entry name" value="Actin-like ATPase domain"/>
    <property type="match status" value="1"/>
</dbReference>
<dbReference type="InterPro" id="IPR043129">
    <property type="entry name" value="ATPase_NBD"/>
</dbReference>
<keyword evidence="4" id="KW-1185">Reference proteome</keyword>
<dbReference type="EMBL" id="BJYF01000001">
    <property type="protein sequence ID" value="GEN58227.1"/>
    <property type="molecule type" value="Genomic_DNA"/>
</dbReference>
<name>A0A511X5J0_9PROT</name>
<dbReference type="InterPro" id="IPR045079">
    <property type="entry name" value="Oxoprolinase-like"/>
</dbReference>
<dbReference type="OrthoDB" id="9814788at2"/>
<dbReference type="GO" id="GO:0016787">
    <property type="term" value="F:hydrolase activity"/>
    <property type="evidence" value="ECO:0007669"/>
    <property type="project" value="InterPro"/>
</dbReference>
<dbReference type="PANTHER" id="PTHR11365:SF10">
    <property type="entry name" value="HYDANTOINASE_OXOPROLINASE"/>
    <property type="match status" value="1"/>
</dbReference>
<dbReference type="RefSeq" id="WP_026396415.1">
    <property type="nucleotide sequence ID" value="NZ_AUBI01000001.1"/>
</dbReference>
<gene>
    <name evidence="3" type="ORF">ANI02nite_01110</name>
</gene>
<feature type="domain" description="Hydantoinase A/oxoprolinase" evidence="1">
    <location>
        <begin position="192"/>
        <end position="363"/>
    </location>
</feature>
<evidence type="ECO:0000259" key="2">
    <source>
        <dbReference type="Pfam" id="PF05378"/>
    </source>
</evidence>
<dbReference type="Pfam" id="PF05378">
    <property type="entry name" value="Hydant_A_N"/>
    <property type="match status" value="1"/>
</dbReference>
<evidence type="ECO:0000259" key="1">
    <source>
        <dbReference type="Pfam" id="PF01968"/>
    </source>
</evidence>
<dbReference type="InterPro" id="IPR002821">
    <property type="entry name" value="Hydantoinase_A"/>
</dbReference>
<sequence>MIRIGVDVGGTNTDAVMIDCDGVRASCKVYTSQDVISGVSGALARLLNDSGVSPDQVDVVMIGTTHFTNAVVQRKDLAPTAAIRLGLPATACLPPMTDWPSDLRTAIHGRAYMLGGGYEFDGREIAPLDEAGLRTVARELKDTEIRAVAVSSVFSPINATMEDRAEEILCKEIPGVHVTKSHEVGRVGLLERENATIMNACLRDLSATVVNAFRDALRQSGLRAAMYLTQNDGTLMDATFAERFPVMTFASGPTNSMRGAAWLSGVSDAIVVDIGGTTSDAGLLRGGLPRQAGIAVEVGGVRTNFRMPDVFSVGLGGGSIVRRGTEGVTVGPDSVGYRLATEGMAFGGDTLTTTDVMIASGAVALGDPARLTSLPADLLQAARAEMERILTACVERARLSSEEIPVIVVGGGSVLVDQDRIAGLPVLKPSHFGVANAVGAAIAQVSGEVDKVYSLAAQTRADALADAKESASRTAIAAGADAATLDIAEIEEIPLAYLPGNATRIRVKVIGDLHVKA</sequence>
<evidence type="ECO:0000313" key="3">
    <source>
        <dbReference type="EMBL" id="GEN58227.1"/>
    </source>
</evidence>
<dbReference type="STRING" id="1120919.GCA_000429165_00117"/>
<evidence type="ECO:0000313" key="4">
    <source>
        <dbReference type="Proteomes" id="UP000321635"/>
    </source>
</evidence>
<dbReference type="Pfam" id="PF01968">
    <property type="entry name" value="Hydantoinase_A"/>
    <property type="match status" value="1"/>
</dbReference>
<accession>A0A511X5J0</accession>